<evidence type="ECO:0000256" key="1">
    <source>
        <dbReference type="SAM" id="MobiDB-lite"/>
    </source>
</evidence>
<sequence length="93" mass="10704">MVWDKNTYRHEHRNVRARGFTVVFVEEEEVKNFPKRFCRKPENNDSTKTESVSNDQTEPIAAFSRPPPQPPLLGPLVALSLLETLSHRDGDDN</sequence>
<keyword evidence="3" id="KW-1185">Reference proteome</keyword>
<dbReference type="OrthoDB" id="1933480at2759"/>
<evidence type="ECO:0000313" key="2">
    <source>
        <dbReference type="EMBL" id="OMO79572.1"/>
    </source>
</evidence>
<comment type="caution">
    <text evidence="2">The sequence shown here is derived from an EMBL/GenBank/DDBJ whole genome shotgun (WGS) entry which is preliminary data.</text>
</comment>
<name>A0A1R3IAF1_COCAP</name>
<organism evidence="2 3">
    <name type="scientific">Corchorus capsularis</name>
    <name type="common">Jute</name>
    <dbReference type="NCBI Taxonomy" id="210143"/>
    <lineage>
        <taxon>Eukaryota</taxon>
        <taxon>Viridiplantae</taxon>
        <taxon>Streptophyta</taxon>
        <taxon>Embryophyta</taxon>
        <taxon>Tracheophyta</taxon>
        <taxon>Spermatophyta</taxon>
        <taxon>Magnoliopsida</taxon>
        <taxon>eudicotyledons</taxon>
        <taxon>Gunneridae</taxon>
        <taxon>Pentapetalae</taxon>
        <taxon>rosids</taxon>
        <taxon>malvids</taxon>
        <taxon>Malvales</taxon>
        <taxon>Malvaceae</taxon>
        <taxon>Grewioideae</taxon>
        <taxon>Apeibeae</taxon>
        <taxon>Corchorus</taxon>
    </lineage>
</organism>
<proteinExistence type="predicted"/>
<feature type="compositionally biased region" description="Basic and acidic residues" evidence="1">
    <location>
        <begin position="39"/>
        <end position="48"/>
    </location>
</feature>
<dbReference type="EMBL" id="AWWV01010377">
    <property type="protein sequence ID" value="OMO79572.1"/>
    <property type="molecule type" value="Genomic_DNA"/>
</dbReference>
<dbReference type="Gramene" id="OMO79572">
    <property type="protein sequence ID" value="OMO79572"/>
    <property type="gene ID" value="CCACVL1_13569"/>
</dbReference>
<dbReference type="AlphaFoldDB" id="A0A1R3IAF1"/>
<reference evidence="2 3" key="1">
    <citation type="submission" date="2013-09" db="EMBL/GenBank/DDBJ databases">
        <title>Corchorus capsularis genome sequencing.</title>
        <authorList>
            <person name="Alam M."/>
            <person name="Haque M.S."/>
            <person name="Islam M.S."/>
            <person name="Emdad E.M."/>
            <person name="Islam M.M."/>
            <person name="Ahmed B."/>
            <person name="Halim A."/>
            <person name="Hossen Q.M.M."/>
            <person name="Hossain M.Z."/>
            <person name="Ahmed R."/>
            <person name="Khan M.M."/>
            <person name="Islam R."/>
            <person name="Rashid M.M."/>
            <person name="Khan S.A."/>
            <person name="Rahman M.S."/>
            <person name="Alam M."/>
        </authorList>
    </citation>
    <scope>NUCLEOTIDE SEQUENCE [LARGE SCALE GENOMIC DNA]</scope>
    <source>
        <strain evidence="3">cv. CVL-1</strain>
        <tissue evidence="2">Whole seedling</tissue>
    </source>
</reference>
<feature type="region of interest" description="Disordered" evidence="1">
    <location>
        <begin position="37"/>
        <end position="74"/>
    </location>
</feature>
<gene>
    <name evidence="2" type="ORF">CCACVL1_13569</name>
</gene>
<protein>
    <submittedName>
        <fullName evidence="2">Uncharacterized protein</fullName>
    </submittedName>
</protein>
<accession>A0A1R3IAF1</accession>
<dbReference type="Proteomes" id="UP000188268">
    <property type="component" value="Unassembled WGS sequence"/>
</dbReference>
<evidence type="ECO:0000313" key="3">
    <source>
        <dbReference type="Proteomes" id="UP000188268"/>
    </source>
</evidence>